<dbReference type="InterPro" id="IPR026588">
    <property type="entry name" value="Choice_anch_A"/>
</dbReference>
<evidence type="ECO:0000256" key="1">
    <source>
        <dbReference type="SAM" id="MobiDB-lite"/>
    </source>
</evidence>
<organism evidence="2 3">
    <name type="scientific">Pseudolactococcus piscium MKFS47</name>
    <dbReference type="NCBI Taxonomy" id="297352"/>
    <lineage>
        <taxon>Bacteria</taxon>
        <taxon>Bacillati</taxon>
        <taxon>Bacillota</taxon>
        <taxon>Bacilli</taxon>
        <taxon>Lactobacillales</taxon>
        <taxon>Streptococcaceae</taxon>
        <taxon>Pseudolactococcus</taxon>
    </lineage>
</organism>
<dbReference type="Proteomes" id="UP000033166">
    <property type="component" value="Chromosome I"/>
</dbReference>
<dbReference type="STRING" id="1364.LP2241_10135"/>
<accession>A0A0D6DU09</accession>
<dbReference type="AlphaFoldDB" id="A0A0D6DU09"/>
<feature type="region of interest" description="Disordered" evidence="1">
    <location>
        <begin position="32"/>
        <end position="99"/>
    </location>
</feature>
<evidence type="ECO:0000313" key="3">
    <source>
        <dbReference type="Proteomes" id="UP000033166"/>
    </source>
</evidence>
<dbReference type="RefSeq" id="WP_047914653.1">
    <property type="nucleotide sequence ID" value="NZ_LN774769.1"/>
</dbReference>
<sequence>MLWKYKHVVLVVLFIVLSVQIGSIIASATTNDQRFNSGSNQAASSPPTDLAAADSDNKNRSEPKSAASKNVTQTSAETSAQKETTSSQSDAAGSSETFPTAVRDSLPAAGTWQSDFKTVDNTNVLGIAGQFTIFSREIDANANHPIKGNFATQFLATSDQNQNGSDGISYIQKLSVIPGVYTNFGGNKLILGQGLTYTKNFKDGKPGINQIKLESSPQNGYRQDKSGSRYIDIDLEFGRLTNNSKKIADYSKNNRPIVTNYYGAITLDTSKITATQHVKYLVLTPSDIHDNERISITGLASDETAVITFDMSGVNRVSFQNLSFYNGTENKSILFNYYNLASETAYQGDITWGTQQSSGPIYAILAPQATLTLAHISFQGNIIAKKFVSQYMGNQNGNFSDIPVPTDNPPIKPKSLLSVPNLIFGKAILHSKDAPIGDWDGTFTLQASKGDNVRINVALVAPFTNAAGVKANQVSWQLLHSNYQNGQIVTTAQNISNSSAQISYWVWQDDGQGNLLQDWQYNEGNKINDFYKINIGNLASVTDTGDYTAKLRWTIVDAPS</sequence>
<protein>
    <recommendedName>
        <fullName evidence="4">Cell surface protein</fullName>
    </recommendedName>
</protein>
<reference evidence="3" key="1">
    <citation type="submission" date="2015-01" db="EMBL/GenBank/DDBJ databases">
        <authorList>
            <person name="Andreevskaya M."/>
        </authorList>
    </citation>
    <scope>NUCLEOTIDE SEQUENCE [LARGE SCALE GENOMIC DNA]</scope>
    <source>
        <strain evidence="3">MKFS47</strain>
    </source>
</reference>
<evidence type="ECO:0008006" key="4">
    <source>
        <dbReference type="Google" id="ProtNLM"/>
    </source>
</evidence>
<evidence type="ECO:0000313" key="2">
    <source>
        <dbReference type="EMBL" id="CEN27362.1"/>
    </source>
</evidence>
<gene>
    <name evidence="2" type="ORF">LACPI_0162</name>
</gene>
<proteinExistence type="predicted"/>
<dbReference type="KEGG" id="lpk:LACPI_0162"/>
<feature type="compositionally biased region" description="Polar residues" evidence="1">
    <location>
        <begin position="67"/>
        <end position="98"/>
    </location>
</feature>
<dbReference type="NCBIfam" id="TIGR04215">
    <property type="entry name" value="choice_anch_A"/>
    <property type="match status" value="1"/>
</dbReference>
<feature type="compositionally biased region" description="Polar residues" evidence="1">
    <location>
        <begin position="32"/>
        <end position="47"/>
    </location>
</feature>
<dbReference type="HOGENOM" id="CLU_534003_0_0_9"/>
<name>A0A0D6DU09_9LACT</name>
<dbReference type="EMBL" id="LN774769">
    <property type="protein sequence ID" value="CEN27362.1"/>
    <property type="molecule type" value="Genomic_DNA"/>
</dbReference>